<feature type="transmembrane region" description="Helical" evidence="2">
    <location>
        <begin position="21"/>
        <end position="41"/>
    </location>
</feature>
<keyword evidence="1" id="KW-0175">Coiled coil</keyword>
<feature type="domain" description="Signal transduction histidine kinase internal region" evidence="3">
    <location>
        <begin position="148"/>
        <end position="223"/>
    </location>
</feature>
<comment type="caution">
    <text evidence="4">The sequence shown here is derived from an EMBL/GenBank/DDBJ whole genome shotgun (WGS) entry which is preliminary data.</text>
</comment>
<dbReference type="GO" id="GO:0000155">
    <property type="term" value="F:phosphorelay sensor kinase activity"/>
    <property type="evidence" value="ECO:0007669"/>
    <property type="project" value="InterPro"/>
</dbReference>
<gene>
    <name evidence="4" type="ORF">GCM10007415_34710</name>
</gene>
<keyword evidence="2" id="KW-0472">Membrane</keyword>
<feature type="transmembrane region" description="Helical" evidence="2">
    <location>
        <begin position="101"/>
        <end position="122"/>
    </location>
</feature>
<evidence type="ECO:0000256" key="2">
    <source>
        <dbReference type="SAM" id="Phobius"/>
    </source>
</evidence>
<evidence type="ECO:0000313" key="5">
    <source>
        <dbReference type="Proteomes" id="UP000660862"/>
    </source>
</evidence>
<dbReference type="AlphaFoldDB" id="A0A917HYX5"/>
<accession>A0A917HYX5</accession>
<dbReference type="EMBL" id="BMER01000004">
    <property type="protein sequence ID" value="GGG96560.1"/>
    <property type="molecule type" value="Genomic_DNA"/>
</dbReference>
<evidence type="ECO:0000256" key="1">
    <source>
        <dbReference type="SAM" id="Coils"/>
    </source>
</evidence>
<evidence type="ECO:0000313" key="4">
    <source>
        <dbReference type="EMBL" id="GGG96560.1"/>
    </source>
</evidence>
<dbReference type="RefSeq" id="WP_188507354.1">
    <property type="nucleotide sequence ID" value="NZ_BMER01000004.1"/>
</dbReference>
<proteinExistence type="predicted"/>
<organism evidence="4 5">
    <name type="scientific">Parapedobacter pyrenivorans</name>
    <dbReference type="NCBI Taxonomy" id="1305674"/>
    <lineage>
        <taxon>Bacteria</taxon>
        <taxon>Pseudomonadati</taxon>
        <taxon>Bacteroidota</taxon>
        <taxon>Sphingobacteriia</taxon>
        <taxon>Sphingobacteriales</taxon>
        <taxon>Sphingobacteriaceae</taxon>
        <taxon>Parapedobacter</taxon>
    </lineage>
</organism>
<dbReference type="InterPro" id="IPR050640">
    <property type="entry name" value="Bact_2-comp_sensor_kinase"/>
</dbReference>
<sequence length="340" mass="38932">MITLNTVYNLKMREEVNIVNVLAYTALSLVVIYILMGNFFLIFSRTTWVWGLLLMGVVVYAIIKVNHKLIYDIFPSSLKVIPNRQTDRTLEEFIIMAIPRLYYYTIIALFLVAAHRLSAALINMFKTTREKLEVDIARLEAEKRAQEMELRALGGHFNPHFQYNELNGIEDELLALMGEQGKPLGRRIQSLADILKYNAENVLENRAIVVIEKELGLLDLYLNARDNGRTDLKQPVLQIIGESAGEKIVAMTLIYLAENAYTHGRFDTEPLTIIIDFKDDYFSVCFRNQIGRKNTNQSASGGGLAVVRRRLELAFDDRYALDTRVDGDFFEVTLTIHQML</sequence>
<feature type="coiled-coil region" evidence="1">
    <location>
        <begin position="122"/>
        <end position="156"/>
    </location>
</feature>
<dbReference type="InterPro" id="IPR010559">
    <property type="entry name" value="Sig_transdc_His_kin_internal"/>
</dbReference>
<reference evidence="4" key="1">
    <citation type="journal article" date="2014" name="Int. J. Syst. Evol. Microbiol.">
        <title>Complete genome sequence of Corynebacterium casei LMG S-19264T (=DSM 44701T), isolated from a smear-ripened cheese.</title>
        <authorList>
            <consortium name="US DOE Joint Genome Institute (JGI-PGF)"/>
            <person name="Walter F."/>
            <person name="Albersmeier A."/>
            <person name="Kalinowski J."/>
            <person name="Ruckert C."/>
        </authorList>
    </citation>
    <scope>NUCLEOTIDE SEQUENCE</scope>
    <source>
        <strain evidence="4">CGMCC 1.12195</strain>
    </source>
</reference>
<dbReference type="PANTHER" id="PTHR34220">
    <property type="entry name" value="SENSOR HISTIDINE KINASE YPDA"/>
    <property type="match status" value="1"/>
</dbReference>
<keyword evidence="5" id="KW-1185">Reference proteome</keyword>
<feature type="transmembrane region" description="Helical" evidence="2">
    <location>
        <begin position="47"/>
        <end position="63"/>
    </location>
</feature>
<keyword evidence="2" id="KW-1133">Transmembrane helix</keyword>
<dbReference type="GO" id="GO:0016020">
    <property type="term" value="C:membrane"/>
    <property type="evidence" value="ECO:0007669"/>
    <property type="project" value="InterPro"/>
</dbReference>
<reference evidence="4" key="2">
    <citation type="submission" date="2020-09" db="EMBL/GenBank/DDBJ databases">
        <authorList>
            <person name="Sun Q."/>
            <person name="Zhou Y."/>
        </authorList>
    </citation>
    <scope>NUCLEOTIDE SEQUENCE</scope>
    <source>
        <strain evidence="4">CGMCC 1.12195</strain>
    </source>
</reference>
<dbReference type="Pfam" id="PF06580">
    <property type="entry name" value="His_kinase"/>
    <property type="match status" value="1"/>
</dbReference>
<protein>
    <recommendedName>
        <fullName evidence="3">Signal transduction histidine kinase internal region domain-containing protein</fullName>
    </recommendedName>
</protein>
<keyword evidence="2" id="KW-0812">Transmembrane</keyword>
<dbReference type="PANTHER" id="PTHR34220:SF7">
    <property type="entry name" value="SENSOR HISTIDINE KINASE YPDA"/>
    <property type="match status" value="1"/>
</dbReference>
<dbReference type="Proteomes" id="UP000660862">
    <property type="component" value="Unassembled WGS sequence"/>
</dbReference>
<evidence type="ECO:0000259" key="3">
    <source>
        <dbReference type="Pfam" id="PF06580"/>
    </source>
</evidence>
<name>A0A917HYX5_9SPHI</name>